<sequence>ETKVPNPSPGGRRGVLTRKYRREIHLRPEAAEDRRRSLRWQGPSPPQRLPCATSDESSRKNTIYKSEQSTLVVLEGIPKAAKTRRQRLYCQSTAGCQLLGLSLRKPCRHSKKAAAEPHVRFATTIQAKTFQWRHCSG</sequence>
<organism evidence="2 3">
    <name type="scientific">Symbiodinium necroappetens</name>
    <dbReference type="NCBI Taxonomy" id="1628268"/>
    <lineage>
        <taxon>Eukaryota</taxon>
        <taxon>Sar</taxon>
        <taxon>Alveolata</taxon>
        <taxon>Dinophyceae</taxon>
        <taxon>Suessiales</taxon>
        <taxon>Symbiodiniaceae</taxon>
        <taxon>Symbiodinium</taxon>
    </lineage>
</organism>
<feature type="non-terminal residue" evidence="2">
    <location>
        <position position="137"/>
    </location>
</feature>
<gene>
    <name evidence="2" type="ORF">SNEC2469_LOCUS27140</name>
</gene>
<name>A0A813AB94_9DINO</name>
<feature type="compositionally biased region" description="Basic and acidic residues" evidence="1">
    <location>
        <begin position="23"/>
        <end position="35"/>
    </location>
</feature>
<evidence type="ECO:0000313" key="3">
    <source>
        <dbReference type="Proteomes" id="UP000601435"/>
    </source>
</evidence>
<evidence type="ECO:0000313" key="2">
    <source>
        <dbReference type="EMBL" id="CAE7859381.1"/>
    </source>
</evidence>
<comment type="caution">
    <text evidence="2">The sequence shown here is derived from an EMBL/GenBank/DDBJ whole genome shotgun (WGS) entry which is preliminary data.</text>
</comment>
<dbReference type="EMBL" id="CAJNJA010056649">
    <property type="protein sequence ID" value="CAE7859381.1"/>
    <property type="molecule type" value="Genomic_DNA"/>
</dbReference>
<evidence type="ECO:0000256" key="1">
    <source>
        <dbReference type="SAM" id="MobiDB-lite"/>
    </source>
</evidence>
<proteinExistence type="predicted"/>
<feature type="region of interest" description="Disordered" evidence="1">
    <location>
        <begin position="1"/>
        <end position="60"/>
    </location>
</feature>
<reference evidence="2" key="1">
    <citation type="submission" date="2021-02" db="EMBL/GenBank/DDBJ databases">
        <authorList>
            <person name="Dougan E. K."/>
            <person name="Rhodes N."/>
            <person name="Thang M."/>
            <person name="Chan C."/>
        </authorList>
    </citation>
    <scope>NUCLEOTIDE SEQUENCE</scope>
</reference>
<accession>A0A813AB94</accession>
<protein>
    <submittedName>
        <fullName evidence="2">Uncharacterized protein</fullName>
    </submittedName>
</protein>
<feature type="non-terminal residue" evidence="2">
    <location>
        <position position="1"/>
    </location>
</feature>
<dbReference type="AlphaFoldDB" id="A0A813AB94"/>
<keyword evidence="3" id="KW-1185">Reference proteome</keyword>
<dbReference type="Proteomes" id="UP000601435">
    <property type="component" value="Unassembled WGS sequence"/>
</dbReference>